<dbReference type="RefSeq" id="WP_078226113.1">
    <property type="nucleotide sequence ID" value="NZ_CAIJDP010000068.1"/>
</dbReference>
<evidence type="ECO:0000256" key="3">
    <source>
        <dbReference type="ARBA" id="ARBA00022475"/>
    </source>
</evidence>
<evidence type="ECO:0000256" key="7">
    <source>
        <dbReference type="SAM" id="Phobius"/>
    </source>
</evidence>
<evidence type="ECO:0000256" key="2">
    <source>
        <dbReference type="ARBA" id="ARBA00007430"/>
    </source>
</evidence>
<accession>A0A6V6YYL8</accession>
<feature type="transmembrane region" description="Helical" evidence="7">
    <location>
        <begin position="451"/>
        <end position="474"/>
    </location>
</feature>
<feature type="transmembrane region" description="Helical" evidence="7">
    <location>
        <begin position="285"/>
        <end position="306"/>
    </location>
</feature>
<comment type="subcellular location">
    <subcellularLocation>
        <location evidence="1">Cell membrane</location>
        <topology evidence="1">Multi-pass membrane protein</topology>
    </subcellularLocation>
</comment>
<feature type="transmembrane region" description="Helical" evidence="7">
    <location>
        <begin position="113"/>
        <end position="132"/>
    </location>
</feature>
<keyword evidence="9" id="KW-1185">Reference proteome</keyword>
<dbReference type="GO" id="GO:0005886">
    <property type="term" value="C:plasma membrane"/>
    <property type="evidence" value="ECO:0007669"/>
    <property type="project" value="UniProtKB-SubCell"/>
</dbReference>
<comment type="similarity">
    <text evidence="2">Belongs to the polysaccharide synthase family.</text>
</comment>
<name>A0A6V6YYL8_9FLAO</name>
<feature type="transmembrane region" description="Helical" evidence="7">
    <location>
        <begin position="12"/>
        <end position="39"/>
    </location>
</feature>
<feature type="transmembrane region" description="Helical" evidence="7">
    <location>
        <begin position="245"/>
        <end position="273"/>
    </location>
</feature>
<evidence type="ECO:0000256" key="4">
    <source>
        <dbReference type="ARBA" id="ARBA00022692"/>
    </source>
</evidence>
<feature type="transmembrane region" description="Helical" evidence="7">
    <location>
        <begin position="45"/>
        <end position="64"/>
    </location>
</feature>
<dbReference type="AlphaFoldDB" id="A0A6V6YYL8"/>
<feature type="transmembrane region" description="Helical" evidence="7">
    <location>
        <begin position="85"/>
        <end position="107"/>
    </location>
</feature>
<proteinExistence type="inferred from homology"/>
<evidence type="ECO:0000256" key="6">
    <source>
        <dbReference type="ARBA" id="ARBA00023136"/>
    </source>
</evidence>
<comment type="caution">
    <text evidence="8">The sequence shown here is derived from an EMBL/GenBank/DDBJ whole genome shotgun (WGS) entry which is preliminary data.</text>
</comment>
<reference evidence="8 9" key="1">
    <citation type="submission" date="2020-06" db="EMBL/GenBank/DDBJ databases">
        <authorList>
            <person name="Criscuolo A."/>
        </authorList>
    </citation>
    <scope>NUCLEOTIDE SEQUENCE [LARGE SCALE GENOMIC DNA]</scope>
    <source>
        <strain evidence="9">CIP 111411</strain>
    </source>
</reference>
<organism evidence="8 9">
    <name type="scientific">Flavobacterium salmonis</name>
    <dbReference type="NCBI Taxonomy" id="2654844"/>
    <lineage>
        <taxon>Bacteria</taxon>
        <taxon>Pseudomonadati</taxon>
        <taxon>Bacteroidota</taxon>
        <taxon>Flavobacteriia</taxon>
        <taxon>Flavobacteriales</taxon>
        <taxon>Flavobacteriaceae</taxon>
        <taxon>Flavobacterium</taxon>
    </lineage>
</organism>
<evidence type="ECO:0000313" key="8">
    <source>
        <dbReference type="EMBL" id="CAD0004617.1"/>
    </source>
</evidence>
<evidence type="ECO:0000313" key="9">
    <source>
        <dbReference type="Proteomes" id="UP000530060"/>
    </source>
</evidence>
<feature type="transmembrane region" description="Helical" evidence="7">
    <location>
        <begin position="152"/>
        <end position="174"/>
    </location>
</feature>
<keyword evidence="3" id="KW-1003">Cell membrane</keyword>
<feature type="transmembrane region" description="Helical" evidence="7">
    <location>
        <begin position="215"/>
        <end position="239"/>
    </location>
</feature>
<feature type="transmembrane region" description="Helical" evidence="7">
    <location>
        <begin position="419"/>
        <end position="439"/>
    </location>
</feature>
<dbReference type="Pfam" id="PF13440">
    <property type="entry name" value="Polysacc_synt_3"/>
    <property type="match status" value="1"/>
</dbReference>
<protein>
    <submittedName>
        <fullName evidence="8">Uncharacterized protein</fullName>
    </submittedName>
</protein>
<evidence type="ECO:0000256" key="5">
    <source>
        <dbReference type="ARBA" id="ARBA00022989"/>
    </source>
</evidence>
<feature type="transmembrane region" description="Helical" evidence="7">
    <location>
        <begin position="180"/>
        <end position="203"/>
    </location>
</feature>
<gene>
    <name evidence="8" type="ORF">FLAT13_02379</name>
</gene>
<dbReference type="EMBL" id="CAIJDP010000068">
    <property type="protein sequence ID" value="CAD0004617.1"/>
    <property type="molecule type" value="Genomic_DNA"/>
</dbReference>
<evidence type="ECO:0000256" key="1">
    <source>
        <dbReference type="ARBA" id="ARBA00004651"/>
    </source>
</evidence>
<dbReference type="PANTHER" id="PTHR30250">
    <property type="entry name" value="PST FAMILY PREDICTED COLANIC ACID TRANSPORTER"/>
    <property type="match status" value="1"/>
</dbReference>
<keyword evidence="4 7" id="KW-0812">Transmembrane</keyword>
<keyword evidence="6 7" id="KW-0472">Membrane</keyword>
<dbReference type="Proteomes" id="UP000530060">
    <property type="component" value="Unassembled WGS sequence"/>
</dbReference>
<feature type="transmembrane region" description="Helical" evidence="7">
    <location>
        <begin position="358"/>
        <end position="379"/>
    </location>
</feature>
<sequence>MTNNISKSIVSGAIWSAFQMIGTKVFSMLGQLILAWILLPQDFGKISLVYTLTSLGIVLQNFGLTDVLISRGKSFNVLIPLAKSITLVLAATCLIIILILGVIGGIIYNDIQITYLVLIFSLSIPFNSFSVIPDAKLRLALRFKQLSLAQFYSVFLTQLFTIILALLSFGVYSFVIPTVIVAFLNYIYLNFHSGIGYAFKITFKRWNHLVSNSAWGFIYAICQRVIQQFDFAVLGLFALQSEVGIYYLAFSLSVQAIGLLVGSIAPVLFPALSKVPKDDKIQLKVIILRITSVLALLGMPFALWQAVSVKPLILLFLPQKWHDCIYLVQILSIGVGFQVVGSLWTVALRLKADFKKQALYSVLSSIYFLMLIIPFSYFYKSTGTAIAVSLFNITSSPILIYFSYKYFDINFREVIYPFIKYFVISSIIFGGIFLITTLFENIYINLFLNSILSPIVYGVIVFIADRNLILDLFYKFKRR</sequence>
<feature type="transmembrane region" description="Helical" evidence="7">
    <location>
        <begin position="385"/>
        <end position="407"/>
    </location>
</feature>
<feature type="transmembrane region" description="Helical" evidence="7">
    <location>
        <begin position="326"/>
        <end position="346"/>
    </location>
</feature>
<dbReference type="PANTHER" id="PTHR30250:SF10">
    <property type="entry name" value="LIPOPOLYSACCHARIDE BIOSYNTHESIS PROTEIN WZXC"/>
    <property type="match status" value="1"/>
</dbReference>
<keyword evidence="5 7" id="KW-1133">Transmembrane helix</keyword>
<dbReference type="InterPro" id="IPR050833">
    <property type="entry name" value="Poly_Biosynth_Transport"/>
</dbReference>